<dbReference type="InterPro" id="IPR001646">
    <property type="entry name" value="5peptide_repeat"/>
</dbReference>
<dbReference type="Gene3D" id="1.10.4140.10">
    <property type="entry name" value="effector protein (NleL)"/>
    <property type="match status" value="1"/>
</dbReference>
<dbReference type="InterPro" id="IPR051082">
    <property type="entry name" value="Pentapeptide-BTB/POZ_domain"/>
</dbReference>
<evidence type="ECO:0000256" key="3">
    <source>
        <dbReference type="ARBA" id="ARBA00004613"/>
    </source>
</evidence>
<keyword evidence="7" id="KW-0964">Secreted</keyword>
<keyword evidence="10" id="KW-0832">Ubl conjugation</keyword>
<dbReference type="EMBL" id="JADSJP010000013">
    <property type="protein sequence ID" value="MBG2879514.1"/>
    <property type="molecule type" value="Genomic_DNA"/>
</dbReference>
<dbReference type="SUPFAM" id="SSF141571">
    <property type="entry name" value="Pentapeptide repeat-like"/>
    <property type="match status" value="1"/>
</dbReference>
<evidence type="ECO:0000256" key="10">
    <source>
        <dbReference type="ARBA" id="ARBA00022843"/>
    </source>
</evidence>
<dbReference type="InterPro" id="IPR025726">
    <property type="entry name" value="SopA-like_central"/>
</dbReference>
<name>A0ABS0IU09_9GAMM</name>
<evidence type="ECO:0000256" key="7">
    <source>
        <dbReference type="ARBA" id="ARBA00022525"/>
    </source>
</evidence>
<keyword evidence="11" id="KW-0843">Virulence</keyword>
<evidence type="ECO:0000256" key="14">
    <source>
        <dbReference type="ARBA" id="ARBA00032669"/>
    </source>
</evidence>
<evidence type="ECO:0000256" key="8">
    <source>
        <dbReference type="ARBA" id="ARBA00022679"/>
    </source>
</evidence>
<organism evidence="17 18">
    <name type="scientific">Proteus alimentorum</name>
    <dbReference type="NCBI Taxonomy" id="1973495"/>
    <lineage>
        <taxon>Bacteria</taxon>
        <taxon>Pseudomonadati</taxon>
        <taxon>Pseudomonadota</taxon>
        <taxon>Gammaproteobacteria</taxon>
        <taxon>Enterobacterales</taxon>
        <taxon>Morganellaceae</taxon>
        <taxon>Proteus</taxon>
    </lineage>
</organism>
<keyword evidence="18" id="KW-1185">Reference proteome</keyword>
<evidence type="ECO:0000256" key="5">
    <source>
        <dbReference type="ARBA" id="ARBA00012485"/>
    </source>
</evidence>
<dbReference type="PANTHER" id="PTHR14136:SF17">
    <property type="entry name" value="BTB_POZ DOMAIN-CONTAINING PROTEIN KCTD9"/>
    <property type="match status" value="1"/>
</dbReference>
<dbReference type="Gene3D" id="2.160.20.80">
    <property type="entry name" value="E3 ubiquitin-protein ligase SopA"/>
    <property type="match status" value="1"/>
</dbReference>
<evidence type="ECO:0000256" key="1">
    <source>
        <dbReference type="ARBA" id="ARBA00000885"/>
    </source>
</evidence>
<dbReference type="Gene3D" id="3.40.1850.10">
    <property type="entry name" value="HECT-like ubiquitin ligase"/>
    <property type="match status" value="1"/>
</dbReference>
<evidence type="ECO:0000256" key="9">
    <source>
        <dbReference type="ARBA" id="ARBA00022786"/>
    </source>
</evidence>
<dbReference type="RefSeq" id="WP_196567024.1">
    <property type="nucleotide sequence ID" value="NZ_JADRYY010000010.1"/>
</dbReference>
<gene>
    <name evidence="17" type="ORF">I4902_09560</name>
</gene>
<evidence type="ECO:0000256" key="2">
    <source>
        <dbReference type="ARBA" id="ARBA00004340"/>
    </source>
</evidence>
<dbReference type="InterPro" id="IPR025725">
    <property type="entry name" value="SopA-like_cat"/>
</dbReference>
<dbReference type="Proteomes" id="UP000614721">
    <property type="component" value="Unassembled WGS sequence"/>
</dbReference>
<evidence type="ECO:0000256" key="11">
    <source>
        <dbReference type="ARBA" id="ARBA00023026"/>
    </source>
</evidence>
<evidence type="ECO:0000256" key="6">
    <source>
        <dbReference type="ARBA" id="ARBA00021624"/>
    </source>
</evidence>
<evidence type="ECO:0000259" key="15">
    <source>
        <dbReference type="Pfam" id="PF13979"/>
    </source>
</evidence>
<reference evidence="17 18" key="1">
    <citation type="submission" date="2020-11" db="EMBL/GenBank/DDBJ databases">
        <title>Enhanced detection system for hospital associated transmission using whole genome sequencing surveillance.</title>
        <authorList>
            <person name="Harrison L.H."/>
            <person name="Van Tyne D."/>
            <person name="Marsh J.W."/>
            <person name="Griffith M.P."/>
            <person name="Snyder D.J."/>
            <person name="Cooper V.S."/>
            <person name="Mustapha M."/>
        </authorList>
    </citation>
    <scope>NUCLEOTIDE SEQUENCE [LARGE SCALE GENOMIC DNA]</scope>
    <source>
        <strain evidence="17 18">PR00075</strain>
    </source>
</reference>
<protein>
    <recommendedName>
        <fullName evidence="6">E3 ubiquitin-protein ligase SopA</fullName>
        <ecNumber evidence="5">2.3.2.26</ecNumber>
    </recommendedName>
    <alternativeName>
        <fullName evidence="14">HECT-type E3 ubiquitin transferase SopA</fullName>
    </alternativeName>
    <alternativeName>
        <fullName evidence="12">Salmonella outer protein A</fullName>
    </alternativeName>
    <alternativeName>
        <fullName evidence="13">Secreted effector protein SopA</fullName>
    </alternativeName>
</protein>
<dbReference type="Pfam" id="PF13981">
    <property type="entry name" value="SopA"/>
    <property type="match status" value="1"/>
</dbReference>
<feature type="domain" description="E3 ubiquitin ligase SopA-like central" evidence="16">
    <location>
        <begin position="239"/>
        <end position="385"/>
    </location>
</feature>
<evidence type="ECO:0000256" key="4">
    <source>
        <dbReference type="ARBA" id="ARBA00006549"/>
    </source>
</evidence>
<comment type="caution">
    <text evidence="17">The sequence shown here is derived from an EMBL/GenBank/DDBJ whole genome shotgun (WGS) entry which is preliminary data.</text>
</comment>
<proteinExistence type="inferred from homology"/>
<dbReference type="InterPro" id="IPR038270">
    <property type="entry name" value="SopA-like_catalytic_sf"/>
</dbReference>
<dbReference type="Gene3D" id="1.25.40.300">
    <property type="entry name" value="Putative secreted effector protein"/>
    <property type="match status" value="1"/>
</dbReference>
<comment type="similarity">
    <text evidence="4">Belongs to the SopA E3 ligase family.</text>
</comment>
<sequence length="668" mass="78591">MSNIYLYLKAHVMRSSVAAVDLANRNPSLSNIHFAEKILKIKSTNTQLKLEKCSDNKFFRQEELIKYKLLSDKINEIRNDCTDKNELTNGNIKNSEVIKLIGSSDPFKRPYDFSNENLISIDLKNKDLRRANFNSSYSIDKQWVNKGVDFSGSNLKGVDLTKANLEGSIFINSDLTGAKVHLNNVNYSNAKLDDAEINFNPNFSFSNSKLIGEYLDENLSEYTLFDTINSIDDKYYKIKTSLMRQITDKINGNIELISNSFLVDSITDNILSKEYYLDDEEIYDFTKCLLKNKFESHHNNTRFFQNELFKNHLPLCLDVVSELHNNRRLNDFMMYDYDEFMITNNNEFIELMALSLYHDNKNIQEKARILYEKYLNLDDVKPFVEKEDFGNGNHEVDWSEKDYNNYILLNKNNYTHRNESKAIIISHENLTNMLFSHGTEHDIRWNNFFLYINNENQAMEKIDYYNLFNNDFDIFKNNYNENIHRVMCRKILPILNLDNFYNQFYSAFIGNAITSKQKLVSIENQQKLADIFKKFLIFSNDNIKHTSLKEEHYQEICQSLEIESLDNEEKSKYLLSLATLFVKYSSSAVFGTEYESPQILRMYAYALLSKANELNADLMDDYFNDWENRLLGQDNAFTCTDILFLIMSSYVKKKFNNIYNVIMPPHWR</sequence>
<evidence type="ECO:0000313" key="17">
    <source>
        <dbReference type="EMBL" id="MBG2879514.1"/>
    </source>
</evidence>
<evidence type="ECO:0000256" key="13">
    <source>
        <dbReference type="ARBA" id="ARBA00030158"/>
    </source>
</evidence>
<evidence type="ECO:0000256" key="12">
    <source>
        <dbReference type="ARBA" id="ARBA00029915"/>
    </source>
</evidence>
<dbReference type="PANTHER" id="PTHR14136">
    <property type="entry name" value="BTB_POZ DOMAIN-CONTAINING PROTEIN KCTD9"/>
    <property type="match status" value="1"/>
</dbReference>
<comment type="catalytic activity">
    <reaction evidence="1">
        <text>S-ubiquitinyl-[E2 ubiquitin-conjugating enzyme]-L-cysteine + [acceptor protein]-L-lysine = [E2 ubiquitin-conjugating enzyme]-L-cysteine + N(6)-ubiquitinyl-[acceptor protein]-L-lysine.</text>
        <dbReference type="EC" id="2.3.2.26"/>
    </reaction>
</comment>
<evidence type="ECO:0000313" key="18">
    <source>
        <dbReference type="Proteomes" id="UP000614721"/>
    </source>
</evidence>
<dbReference type="Pfam" id="PF13979">
    <property type="entry name" value="SopA_C"/>
    <property type="match status" value="1"/>
</dbReference>
<keyword evidence="8" id="KW-0808">Transferase</keyword>
<comment type="subcellular location">
    <subcellularLocation>
        <location evidence="2">Host cell</location>
    </subcellularLocation>
    <subcellularLocation>
        <location evidence="3">Secreted</location>
    </subcellularLocation>
</comment>
<accession>A0ABS0IU09</accession>
<feature type="domain" description="E3 ubiquitin-protein ligase SopA-like catalytic" evidence="15">
    <location>
        <begin position="511"/>
        <end position="668"/>
    </location>
</feature>
<evidence type="ECO:0000259" key="16">
    <source>
        <dbReference type="Pfam" id="PF13981"/>
    </source>
</evidence>
<keyword evidence="9" id="KW-0833">Ubl conjugation pathway</keyword>
<dbReference type="Pfam" id="PF00805">
    <property type="entry name" value="Pentapeptide"/>
    <property type="match status" value="1"/>
</dbReference>
<dbReference type="EC" id="2.3.2.26" evidence="5"/>